<organism evidence="2 3">
    <name type="scientific">Yinghuangia aomiensis</name>
    <dbReference type="NCBI Taxonomy" id="676205"/>
    <lineage>
        <taxon>Bacteria</taxon>
        <taxon>Bacillati</taxon>
        <taxon>Actinomycetota</taxon>
        <taxon>Actinomycetes</taxon>
        <taxon>Kitasatosporales</taxon>
        <taxon>Streptomycetaceae</taxon>
        <taxon>Yinghuangia</taxon>
    </lineage>
</organism>
<gene>
    <name evidence="2" type="ORF">GCM10023205_32780</name>
</gene>
<proteinExistence type="predicted"/>
<name>A0ABP9HAZ1_9ACTN</name>
<evidence type="ECO:0000313" key="3">
    <source>
        <dbReference type="Proteomes" id="UP001500466"/>
    </source>
</evidence>
<comment type="caution">
    <text evidence="2">The sequence shown here is derived from an EMBL/GenBank/DDBJ whole genome shotgun (WGS) entry which is preliminary data.</text>
</comment>
<dbReference type="RefSeq" id="WP_345676215.1">
    <property type="nucleotide sequence ID" value="NZ_BAABHS010000010.1"/>
</dbReference>
<dbReference type="Proteomes" id="UP001500466">
    <property type="component" value="Unassembled WGS sequence"/>
</dbReference>
<evidence type="ECO:0000256" key="1">
    <source>
        <dbReference type="SAM" id="MobiDB-lite"/>
    </source>
</evidence>
<sequence length="501" mass="54224">MTEQTIGGAGGTPPDRPASDEELKPALAVVLKGQANAAVQKWKDDANALVEQQLAHIADPERRAVWKAQMVALIDDLAVKMFDDLKDFFASSVQEAYDELVIVEHSDIMYVDVTRAKMPSATRQRLGSFTSSTKLMKDLDAARPGAATKLAALAQQSTDVEAHRTHTLASCDAALTQLTATVTDANTAVEYIATLQLTEILAPLTAPLLKHRATAEPLLQISIVQLGRQIDTRLKASFTCTAAEQKQAITDICTAASTNLVNAQLNLSGGITLVRPEVVDRFACLSGMGKPALSMCKSMVAFYGKPWLVCIAGLEPEEIGQVLTHCQNTTILPALKKKVPANSTALQLSKAVGILAWSGEDWTTVCAAINKLGYTEIQLPATVTAVTWIPINESWVPRAFCTASMETDLACLKHMKEETGTKPSPPSPNKLTLYFTELSNACVLACTQWRQAGKPPTIQVQIQVPQGVATWNIHVRNLYGKPQVFHVDSGYAKSPWVKRPN</sequence>
<feature type="region of interest" description="Disordered" evidence="1">
    <location>
        <begin position="1"/>
        <end position="20"/>
    </location>
</feature>
<evidence type="ECO:0000313" key="2">
    <source>
        <dbReference type="EMBL" id="GAA4965805.1"/>
    </source>
</evidence>
<keyword evidence="3" id="KW-1185">Reference proteome</keyword>
<protein>
    <submittedName>
        <fullName evidence="2">Uncharacterized protein</fullName>
    </submittedName>
</protein>
<dbReference type="EMBL" id="BAABHS010000010">
    <property type="protein sequence ID" value="GAA4965805.1"/>
    <property type="molecule type" value="Genomic_DNA"/>
</dbReference>
<accession>A0ABP9HAZ1</accession>
<reference evidence="3" key="1">
    <citation type="journal article" date="2019" name="Int. J. Syst. Evol. Microbiol.">
        <title>The Global Catalogue of Microorganisms (GCM) 10K type strain sequencing project: providing services to taxonomists for standard genome sequencing and annotation.</title>
        <authorList>
            <consortium name="The Broad Institute Genomics Platform"/>
            <consortium name="The Broad Institute Genome Sequencing Center for Infectious Disease"/>
            <person name="Wu L."/>
            <person name="Ma J."/>
        </authorList>
    </citation>
    <scope>NUCLEOTIDE SEQUENCE [LARGE SCALE GENOMIC DNA]</scope>
    <source>
        <strain evidence="3">JCM 17986</strain>
    </source>
</reference>